<dbReference type="EMBL" id="JAAARO010000009">
    <property type="protein sequence ID" value="KAF5742365.1"/>
    <property type="molecule type" value="Genomic_DNA"/>
</dbReference>
<comment type="caution">
    <text evidence="1">The sequence shown here is derived from an EMBL/GenBank/DDBJ whole genome shotgun (WGS) entry which is preliminary data.</text>
</comment>
<evidence type="ECO:0000313" key="2">
    <source>
        <dbReference type="Proteomes" id="UP000593562"/>
    </source>
</evidence>
<gene>
    <name evidence="1" type="ORF">HS088_TW09G00410</name>
</gene>
<accession>A0A7J7D7L6</accession>
<proteinExistence type="predicted"/>
<sequence>MASSLARVRFEITEEFLVFRWLTIFDSLFSDARFIPTSTQRRLRLNKVGEEFSVKFMQSGQKEAEFSRTAPFANDGEFWMGSGREGGEDPLMQHQKAKHLSSAVTAITASGMGTHVLLVHKENVTK</sequence>
<protein>
    <submittedName>
        <fullName evidence="1">Uncharacterized protein</fullName>
    </submittedName>
</protein>
<keyword evidence="2" id="KW-1185">Reference proteome</keyword>
<dbReference type="Proteomes" id="UP000593562">
    <property type="component" value="Unassembled WGS sequence"/>
</dbReference>
<dbReference type="AlphaFoldDB" id="A0A7J7D7L6"/>
<reference evidence="1 2" key="1">
    <citation type="journal article" date="2020" name="Nat. Commun.">
        <title>Genome of Tripterygium wilfordii and identification of cytochrome P450 involved in triptolide biosynthesis.</title>
        <authorList>
            <person name="Tu L."/>
            <person name="Su P."/>
            <person name="Zhang Z."/>
            <person name="Gao L."/>
            <person name="Wang J."/>
            <person name="Hu T."/>
            <person name="Zhou J."/>
            <person name="Zhang Y."/>
            <person name="Zhao Y."/>
            <person name="Liu Y."/>
            <person name="Song Y."/>
            <person name="Tong Y."/>
            <person name="Lu Y."/>
            <person name="Yang J."/>
            <person name="Xu C."/>
            <person name="Jia M."/>
            <person name="Peters R.J."/>
            <person name="Huang L."/>
            <person name="Gao W."/>
        </authorList>
    </citation>
    <scope>NUCLEOTIDE SEQUENCE [LARGE SCALE GENOMIC DNA]</scope>
    <source>
        <strain evidence="2">cv. XIE 37</strain>
        <tissue evidence="1">Leaf</tissue>
    </source>
</reference>
<name>A0A7J7D7L6_TRIWF</name>
<dbReference type="InParanoid" id="A0A7J7D7L6"/>
<organism evidence="1 2">
    <name type="scientific">Tripterygium wilfordii</name>
    <name type="common">Thunder God vine</name>
    <dbReference type="NCBI Taxonomy" id="458696"/>
    <lineage>
        <taxon>Eukaryota</taxon>
        <taxon>Viridiplantae</taxon>
        <taxon>Streptophyta</taxon>
        <taxon>Embryophyta</taxon>
        <taxon>Tracheophyta</taxon>
        <taxon>Spermatophyta</taxon>
        <taxon>Magnoliopsida</taxon>
        <taxon>eudicotyledons</taxon>
        <taxon>Gunneridae</taxon>
        <taxon>Pentapetalae</taxon>
        <taxon>rosids</taxon>
        <taxon>fabids</taxon>
        <taxon>Celastrales</taxon>
        <taxon>Celastraceae</taxon>
        <taxon>Tripterygium</taxon>
    </lineage>
</organism>
<evidence type="ECO:0000313" key="1">
    <source>
        <dbReference type="EMBL" id="KAF5742365.1"/>
    </source>
</evidence>